<proteinExistence type="predicted"/>
<dbReference type="Proteomes" id="UP000181998">
    <property type="component" value="Unassembled WGS sequence"/>
</dbReference>
<dbReference type="Proteomes" id="UP000244110">
    <property type="component" value="Unassembled WGS sequence"/>
</dbReference>
<evidence type="ECO:0000313" key="6">
    <source>
        <dbReference type="Proteomes" id="UP000181998"/>
    </source>
</evidence>
<evidence type="ECO:0000313" key="5">
    <source>
        <dbReference type="EMBL" id="SEP73760.1"/>
    </source>
</evidence>
<dbReference type="Proteomes" id="UP000182882">
    <property type="component" value="Unassembled WGS sequence"/>
</dbReference>
<sequence>MNKLKALTIAITIGAVCYVGNAVAFDKAFHPNHQFVDQNKIGPNFEPGYILDKEKAEKTKTAEEEMQLPSEAVVPSDPTPKNSNIPTGSERRLIPSI</sequence>
<gene>
    <name evidence="3" type="ORF">C8R28_101663</name>
    <name evidence="4" type="ORF">SAMN05216406_11225</name>
    <name evidence="5" type="ORF">SAMN05421510_100336</name>
</gene>
<keyword evidence="2" id="KW-0732">Signal</keyword>
<dbReference type="EMBL" id="FOFX01000003">
    <property type="protein sequence ID" value="SEP73760.1"/>
    <property type="molecule type" value="Genomic_DNA"/>
</dbReference>
<evidence type="ECO:0000313" key="7">
    <source>
        <dbReference type="Proteomes" id="UP000182882"/>
    </source>
</evidence>
<dbReference type="AlphaFoldDB" id="A0A0S3AFI8"/>
<dbReference type="KEGG" id="nur:ATY38_01080"/>
<reference evidence="3 8" key="3">
    <citation type="submission" date="2018-04" db="EMBL/GenBank/DDBJ databases">
        <title>Active sludge and wastewater microbial communities from Klosterneuburg, Austria.</title>
        <authorList>
            <person name="Wagner M."/>
        </authorList>
    </citation>
    <scope>NUCLEOTIDE SEQUENCE [LARGE SCALE GENOMIC DNA]</scope>
    <source>
        <strain evidence="3 8">Nm4</strain>
    </source>
</reference>
<evidence type="ECO:0000313" key="3">
    <source>
        <dbReference type="EMBL" id="PTQ84859.1"/>
    </source>
</evidence>
<reference evidence="7" key="2">
    <citation type="submission" date="2016-10" db="EMBL/GenBank/DDBJ databases">
        <authorList>
            <person name="Varghese N."/>
            <person name="Submissions S."/>
        </authorList>
    </citation>
    <scope>NUCLEOTIDE SEQUENCE [LARGE SCALE GENOMIC DNA]</scope>
    <source>
        <strain evidence="7">Nm10</strain>
    </source>
</reference>
<evidence type="ECO:0000256" key="1">
    <source>
        <dbReference type="SAM" id="MobiDB-lite"/>
    </source>
</evidence>
<feature type="signal peptide" evidence="2">
    <location>
        <begin position="1"/>
        <end position="24"/>
    </location>
</feature>
<keyword evidence="7" id="KW-1185">Reference proteome</keyword>
<feature type="chain" id="PRO_5014239359" evidence="2">
    <location>
        <begin position="25"/>
        <end position="97"/>
    </location>
</feature>
<evidence type="ECO:0000313" key="4">
    <source>
        <dbReference type="EMBL" id="SDT93797.1"/>
    </source>
</evidence>
<protein>
    <submittedName>
        <fullName evidence="3">Uncharacterized protein</fullName>
    </submittedName>
</protein>
<reference evidence="4 6" key="1">
    <citation type="submission" date="2016-10" db="EMBL/GenBank/DDBJ databases">
        <authorList>
            <person name="de Groot N.N."/>
        </authorList>
    </citation>
    <scope>NUCLEOTIDE SEQUENCE [LARGE SCALE GENOMIC DNA]</scope>
    <source>
        <strain evidence="4">Nm10</strain>
        <strain evidence="5 6">Nm9</strain>
    </source>
</reference>
<evidence type="ECO:0000313" key="8">
    <source>
        <dbReference type="Proteomes" id="UP000244110"/>
    </source>
</evidence>
<dbReference type="EMBL" id="FNLN01000012">
    <property type="protein sequence ID" value="SDT93797.1"/>
    <property type="molecule type" value="Genomic_DNA"/>
</dbReference>
<feature type="region of interest" description="Disordered" evidence="1">
    <location>
        <begin position="57"/>
        <end position="97"/>
    </location>
</feature>
<evidence type="ECO:0000256" key="2">
    <source>
        <dbReference type="SAM" id="SignalP"/>
    </source>
</evidence>
<dbReference type="EMBL" id="QAOL01000016">
    <property type="protein sequence ID" value="PTQ84859.1"/>
    <property type="molecule type" value="Genomic_DNA"/>
</dbReference>
<name>A0A0S3AFI8_9PROT</name>
<organism evidence="3 8">
    <name type="scientific">Nitrosomonas ureae</name>
    <dbReference type="NCBI Taxonomy" id="44577"/>
    <lineage>
        <taxon>Bacteria</taxon>
        <taxon>Pseudomonadati</taxon>
        <taxon>Pseudomonadota</taxon>
        <taxon>Betaproteobacteria</taxon>
        <taxon>Nitrosomonadales</taxon>
        <taxon>Nitrosomonadaceae</taxon>
        <taxon>Nitrosomonas</taxon>
    </lineage>
</organism>
<dbReference type="OrthoDB" id="8549442at2"/>
<accession>A0A0S3AFI8</accession>
<dbReference type="RefSeq" id="WP_062557663.1">
    <property type="nucleotide sequence ID" value="NZ_CP013341.1"/>
</dbReference>